<reference evidence="1 2" key="1">
    <citation type="submission" date="2015-12" db="EMBL/GenBank/DDBJ databases">
        <title>Diversity of Burkholderia near neighbor genomes.</title>
        <authorList>
            <person name="Sahl J."/>
            <person name="Wagner D."/>
            <person name="Keim P."/>
        </authorList>
    </citation>
    <scope>NUCLEOTIDE SEQUENCE [LARGE SCALE GENOMIC DNA]</scope>
    <source>
        <strain evidence="1 2">BDU6</strain>
    </source>
</reference>
<dbReference type="GO" id="GO:0016746">
    <property type="term" value="F:acyltransferase activity"/>
    <property type="evidence" value="ECO:0007669"/>
    <property type="project" value="InterPro"/>
</dbReference>
<evidence type="ECO:0000313" key="2">
    <source>
        <dbReference type="Proteomes" id="UP000062519"/>
    </source>
</evidence>
<dbReference type="KEGG" id="buu:WS70_19830"/>
<dbReference type="AlphaFoldDB" id="A0A1B4FKB7"/>
<organism evidence="1 2">
    <name type="scientific">Burkholderia mayonis</name>
    <dbReference type="NCBI Taxonomy" id="1385591"/>
    <lineage>
        <taxon>Bacteria</taxon>
        <taxon>Pseudomonadati</taxon>
        <taxon>Pseudomonadota</taxon>
        <taxon>Betaproteobacteria</taxon>
        <taxon>Burkholderiales</taxon>
        <taxon>Burkholderiaceae</taxon>
        <taxon>Burkholderia</taxon>
        <taxon>pseudomallei group</taxon>
    </lineage>
</organism>
<dbReference type="Gene3D" id="3.40.47.10">
    <property type="match status" value="1"/>
</dbReference>
<dbReference type="EMBL" id="CP013387">
    <property type="protein sequence ID" value="AOJ04126.1"/>
    <property type="molecule type" value="Genomic_DNA"/>
</dbReference>
<protein>
    <submittedName>
        <fullName evidence="1">Uncharacterized protein</fullName>
    </submittedName>
</protein>
<keyword evidence="2" id="KW-1185">Reference proteome</keyword>
<accession>A0A1B4FKB7</accession>
<dbReference type="SUPFAM" id="SSF53901">
    <property type="entry name" value="Thiolase-like"/>
    <property type="match status" value="1"/>
</dbReference>
<dbReference type="Proteomes" id="UP000062519">
    <property type="component" value="Chromosome 2"/>
</dbReference>
<gene>
    <name evidence="1" type="ORF">WS70_19830</name>
</gene>
<dbReference type="RefSeq" id="WP_059471368.1">
    <property type="nucleotide sequence ID" value="NZ_CP013387.1"/>
</dbReference>
<name>A0A1B4FKB7_9BURK</name>
<proteinExistence type="predicted"/>
<evidence type="ECO:0000313" key="1">
    <source>
        <dbReference type="EMBL" id="AOJ04126.1"/>
    </source>
</evidence>
<dbReference type="InterPro" id="IPR016039">
    <property type="entry name" value="Thiolase-like"/>
</dbReference>
<sequence length="294" mass="30898">MKILGAGIAVSDGAKHALPFANDYAVKAARQALSKARCLPSELDLIVSLSVSPNRMADAAPIAGPRLAHPVQRDLRAANAAVFDLLDADWTLALDFVQSHCRQLGYRRALVVKAEALADVDGAESSGFTDGAGAIVLTSGRDDRYHASYADLDATSLATLDAVPARHAHETGVVARFDSGFDPAAGRFRTQPGNADAAVRAVVGDVRGKVDAHVSELFRESWLRGWLSDDAGFASESRVDVIDGAADIPVAFQLPAWLATRASGATGARGDAQIVAALTLDVFKPRIACIAMEI</sequence>